<organism evidence="2 3">
    <name type="scientific">Seinonella peptonophila</name>
    <dbReference type="NCBI Taxonomy" id="112248"/>
    <lineage>
        <taxon>Bacteria</taxon>
        <taxon>Bacillati</taxon>
        <taxon>Bacillota</taxon>
        <taxon>Bacilli</taxon>
        <taxon>Bacillales</taxon>
        <taxon>Thermoactinomycetaceae</taxon>
        <taxon>Seinonella</taxon>
    </lineage>
</organism>
<dbReference type="SUPFAM" id="SSF47090">
    <property type="entry name" value="PGBD-like"/>
    <property type="match status" value="1"/>
</dbReference>
<evidence type="ECO:0000313" key="2">
    <source>
        <dbReference type="EMBL" id="SHE89460.1"/>
    </source>
</evidence>
<gene>
    <name evidence="2" type="ORF">SAMN05444392_104176</name>
</gene>
<protein>
    <recommendedName>
        <fullName evidence="4">Peptidoglycan binding domain-containing protein</fullName>
    </recommendedName>
</protein>
<evidence type="ECO:0008006" key="4">
    <source>
        <dbReference type="Google" id="ProtNLM"/>
    </source>
</evidence>
<dbReference type="Proteomes" id="UP000184476">
    <property type="component" value="Unassembled WGS sequence"/>
</dbReference>
<sequence length="406" mass="44179">MDLLKPYGRISLIAIVFIMAFMLNLGSVSATEERTVLDIAYGRGEGFSSTWHQYGDANKVLGSVQCSESDMHTGKSNLRLFLTAVNENGKSASGKTVEIACHKGYDKNKFVAFSIDGLKLKDGKRYKLKFQVTSPTSKGENVHIYSIVKPVKGDVHQPKPKPSKTPTPKPSKTPTPKPSKTPTPKPSKTPKNNKPVDTGMSAKCNAIKGDKYEFPGANCFQLGKKSPYVEVLDELLIKNGAKGIVKGPQFTESEINAVRAFQLTHSSLSRMPDGYPGEKTWDKLVAGAASKDKKSNGNSKETKQPTDKCKKIVYTGKAPKFPGAECFVLGKNSPYVQILGEMLTKAGYGKGGKGFYKIGPTPTFTEVDRLSLQRFQADHRELAGDADGYPGSLTWKILTEEAGLSK</sequence>
<accession>A0A1M4X7G8</accession>
<dbReference type="InterPro" id="IPR047763">
    <property type="entry name" value="PG_bind_dom_phiBT1-type"/>
</dbReference>
<dbReference type="NCBIfam" id="NF038080">
    <property type="entry name" value="PG_bind_siph"/>
    <property type="match status" value="1"/>
</dbReference>
<dbReference type="Gene3D" id="1.10.101.10">
    <property type="entry name" value="PGBD-like superfamily/PGBD"/>
    <property type="match status" value="1"/>
</dbReference>
<dbReference type="EMBL" id="FQVL01000004">
    <property type="protein sequence ID" value="SHE89460.1"/>
    <property type="molecule type" value="Genomic_DNA"/>
</dbReference>
<evidence type="ECO:0000256" key="1">
    <source>
        <dbReference type="SAM" id="MobiDB-lite"/>
    </source>
</evidence>
<evidence type="ECO:0000313" key="3">
    <source>
        <dbReference type="Proteomes" id="UP000184476"/>
    </source>
</evidence>
<feature type="region of interest" description="Disordered" evidence="1">
    <location>
        <begin position="149"/>
        <end position="202"/>
    </location>
</feature>
<dbReference type="OrthoDB" id="5620138at2"/>
<keyword evidence="3" id="KW-1185">Reference proteome</keyword>
<dbReference type="AlphaFoldDB" id="A0A1M4X7G8"/>
<proteinExistence type="predicted"/>
<dbReference type="RefSeq" id="WP_073154558.1">
    <property type="nucleotide sequence ID" value="NZ_FQVL01000004.1"/>
</dbReference>
<name>A0A1M4X7G8_9BACL</name>
<dbReference type="STRING" id="112248.SAMN05444392_104176"/>
<dbReference type="InterPro" id="IPR036365">
    <property type="entry name" value="PGBD-like_sf"/>
</dbReference>
<reference evidence="2 3" key="1">
    <citation type="submission" date="2016-11" db="EMBL/GenBank/DDBJ databases">
        <authorList>
            <person name="Jaros S."/>
            <person name="Januszkiewicz K."/>
            <person name="Wedrychowicz H."/>
        </authorList>
    </citation>
    <scope>NUCLEOTIDE SEQUENCE [LARGE SCALE GENOMIC DNA]</scope>
    <source>
        <strain evidence="2 3">DSM 44666</strain>
    </source>
</reference>
<feature type="compositionally biased region" description="Pro residues" evidence="1">
    <location>
        <begin position="163"/>
        <end position="187"/>
    </location>
</feature>
<dbReference type="InterPro" id="IPR036366">
    <property type="entry name" value="PGBDSf"/>
</dbReference>